<feature type="transmembrane region" description="Helical" evidence="2">
    <location>
        <begin position="130"/>
        <end position="150"/>
    </location>
</feature>
<evidence type="ECO:0000256" key="2">
    <source>
        <dbReference type="SAM" id="Phobius"/>
    </source>
</evidence>
<organism evidence="3 4">
    <name type="scientific">Hypsizygus marmoreus</name>
    <name type="common">White beech mushroom</name>
    <name type="synonym">Agaricus marmoreus</name>
    <dbReference type="NCBI Taxonomy" id="39966"/>
    <lineage>
        <taxon>Eukaryota</taxon>
        <taxon>Fungi</taxon>
        <taxon>Dikarya</taxon>
        <taxon>Basidiomycota</taxon>
        <taxon>Agaricomycotina</taxon>
        <taxon>Agaricomycetes</taxon>
        <taxon>Agaricomycetidae</taxon>
        <taxon>Agaricales</taxon>
        <taxon>Tricholomatineae</taxon>
        <taxon>Lyophyllaceae</taxon>
        <taxon>Hypsizygus</taxon>
    </lineage>
</organism>
<protein>
    <recommendedName>
        <fullName evidence="5">Transmembrane protein</fullName>
    </recommendedName>
</protein>
<keyword evidence="2" id="KW-1133">Transmembrane helix</keyword>
<dbReference type="AlphaFoldDB" id="A0A369JC15"/>
<proteinExistence type="predicted"/>
<reference evidence="3" key="1">
    <citation type="submission" date="2018-04" db="EMBL/GenBank/DDBJ databases">
        <title>Whole genome sequencing of Hypsizygus marmoreus.</title>
        <authorList>
            <person name="Choi I.-G."/>
            <person name="Min B."/>
            <person name="Kim J.-G."/>
            <person name="Kim S."/>
            <person name="Oh Y.-L."/>
            <person name="Kong W.-S."/>
            <person name="Park H."/>
            <person name="Jeong J."/>
            <person name="Song E.-S."/>
        </authorList>
    </citation>
    <scope>NUCLEOTIDE SEQUENCE [LARGE SCALE GENOMIC DNA]</scope>
    <source>
        <strain evidence="3">51987-8</strain>
    </source>
</reference>
<feature type="transmembrane region" description="Helical" evidence="2">
    <location>
        <begin position="279"/>
        <end position="298"/>
    </location>
</feature>
<keyword evidence="4" id="KW-1185">Reference proteome</keyword>
<dbReference type="Proteomes" id="UP000076154">
    <property type="component" value="Unassembled WGS sequence"/>
</dbReference>
<feature type="transmembrane region" description="Helical" evidence="2">
    <location>
        <begin position="194"/>
        <end position="214"/>
    </location>
</feature>
<feature type="transmembrane region" description="Helical" evidence="2">
    <location>
        <begin position="304"/>
        <end position="325"/>
    </location>
</feature>
<gene>
    <name evidence="3" type="ORF">Hypma_014488</name>
</gene>
<dbReference type="InParanoid" id="A0A369JC15"/>
<evidence type="ECO:0000313" key="3">
    <source>
        <dbReference type="EMBL" id="RDB18872.1"/>
    </source>
</evidence>
<evidence type="ECO:0000256" key="1">
    <source>
        <dbReference type="SAM" id="MobiDB-lite"/>
    </source>
</evidence>
<feature type="transmembrane region" description="Helical" evidence="2">
    <location>
        <begin position="234"/>
        <end position="258"/>
    </location>
</feature>
<dbReference type="EMBL" id="LUEZ02000087">
    <property type="protein sequence ID" value="RDB18872.1"/>
    <property type="molecule type" value="Genomic_DNA"/>
</dbReference>
<keyword evidence="2" id="KW-0472">Membrane</keyword>
<feature type="region of interest" description="Disordered" evidence="1">
    <location>
        <begin position="394"/>
        <end position="414"/>
    </location>
</feature>
<sequence length="414" mass="45937">MKHWASDSRPSVNASIRSEVVIMAAVAVDPAIQATSHALLLFFGVKSRLLTGNHLHDTAPAFFISFSVYSITIRTKMPDWKAPAELLKDARVFTKFMHVLMGLYIYEWLISLPFDWDFISGKKRFRWPMIFYFSGRYLLLFAMIGIAIALDTTTKINCQVLYLFNQLAGNAAVGLASINLSIRTIAVWSQNKYIIGLLILVILGHWSLILQGVLLSATWVEGVGCVIISTNNRVLAATFIYSMLFDLLILVLNTHKLLNLTSKRRFGMSTVARIISRDGLTFFIIAFLANLVATVFMVLDLNQIMSVIFNVPSAVVSTIVASRAVRRLTTFQNVGAEVYGDTTSNSDNANFRHGLNVGPRATALGSSKAEASKCGVHVQMETFTHVADIQVRDMQEHQDASETDIDLEAKGHPL</sequence>
<evidence type="ECO:0008006" key="5">
    <source>
        <dbReference type="Google" id="ProtNLM"/>
    </source>
</evidence>
<keyword evidence="2" id="KW-0812">Transmembrane</keyword>
<name>A0A369JC15_HYPMA</name>
<dbReference type="OrthoDB" id="3197626at2759"/>
<evidence type="ECO:0000313" key="4">
    <source>
        <dbReference type="Proteomes" id="UP000076154"/>
    </source>
</evidence>
<feature type="transmembrane region" description="Helical" evidence="2">
    <location>
        <begin position="162"/>
        <end position="182"/>
    </location>
</feature>
<accession>A0A369JC15</accession>
<comment type="caution">
    <text evidence="3">The sequence shown here is derived from an EMBL/GenBank/DDBJ whole genome shotgun (WGS) entry which is preliminary data.</text>
</comment>